<dbReference type="InterPro" id="IPR036640">
    <property type="entry name" value="ABC1_TM_sf"/>
</dbReference>
<feature type="transmembrane region" description="Helical" evidence="8">
    <location>
        <begin position="163"/>
        <end position="181"/>
    </location>
</feature>
<keyword evidence="3 8" id="KW-0812">Transmembrane</keyword>
<dbReference type="RefSeq" id="WP_341266455.1">
    <property type="nucleotide sequence ID" value="NZ_CP146843.1"/>
</dbReference>
<evidence type="ECO:0000256" key="1">
    <source>
        <dbReference type="ARBA" id="ARBA00004651"/>
    </source>
</evidence>
<keyword evidence="12" id="KW-1185">Reference proteome</keyword>
<sequence length="593" mass="68772">MQKIFKYLKPFKKQIIISIILIFIISALQCYIPVFEGKILDFINKKDKQPNKETYNTYINKFLILNFLFYVFCAVVDFIYNKFLVTVIHKGIKNMRQDIYTKINKLPIKYFDQNTVGDVMNKMINNVDIISSGLQQTLAAVIYSFFHITMILVYMLYINLSLGFVISLMVPFSFIVIFIINKKARHIFIQRFDKTSEYNGFLQEKFNGQKEIILYNQQENVFREFQKINQDLSKMIFKSNFLSSLAIPIVNSFTYIILAIIVVLGHFLISPDPHTANIPNLLKNLGFVAIQLGMFEAFTQFIWRLGNPINDLSHFFVITQSTKTAFNKVFDFLHEDEETEFNKKDLSLHKVEGFVSFSNVSFGYFKDKPILQNINLQINKHQKVAIVGSTGSGKTTLINLLTRFYEIDEGSITIDGIDIRDLNKKYLRQILGLVLQDVWLFKGTILDNIKYGSEDKTDEEVIEIAKQTKIHDFIMFKDKGYQTVINEESDNLSQGEKQLITITRTLLRDPSILILDEATSTIDTQMEMICQKSIQKLCENKTSFVIAHRLSTIVNSDVIVVLKKGFIVEHGNHEELLELKGVYYNLYNSQFQQ</sequence>
<gene>
    <name evidence="11" type="ORF">AshY1_04490</name>
</gene>
<dbReference type="InterPro" id="IPR011527">
    <property type="entry name" value="ABC1_TM_dom"/>
</dbReference>
<dbReference type="EMBL" id="CP146843">
    <property type="protein sequence ID" value="WYY26556.1"/>
    <property type="molecule type" value="Genomic_DNA"/>
</dbReference>
<keyword evidence="7 8" id="KW-0472">Membrane</keyword>
<evidence type="ECO:0000313" key="12">
    <source>
        <dbReference type="Proteomes" id="UP001484199"/>
    </source>
</evidence>
<accession>A0ABZ2U8B8</accession>
<dbReference type="Pfam" id="PF00005">
    <property type="entry name" value="ABC_tran"/>
    <property type="match status" value="1"/>
</dbReference>
<feature type="transmembrane region" description="Helical" evidence="8">
    <location>
        <begin position="138"/>
        <end position="157"/>
    </location>
</feature>
<proteinExistence type="inferred from homology"/>
<dbReference type="GO" id="GO:0005524">
    <property type="term" value="F:ATP binding"/>
    <property type="evidence" value="ECO:0007669"/>
    <property type="project" value="UniProtKB-KW"/>
</dbReference>
<name>A0ABZ2U8B8_ASHYP</name>
<dbReference type="InterPro" id="IPR003439">
    <property type="entry name" value="ABC_transporter-like_ATP-bd"/>
</dbReference>
<dbReference type="InterPro" id="IPR039421">
    <property type="entry name" value="Type_1_exporter"/>
</dbReference>
<evidence type="ECO:0000256" key="6">
    <source>
        <dbReference type="ARBA" id="ARBA00022989"/>
    </source>
</evidence>
<evidence type="ECO:0000256" key="8">
    <source>
        <dbReference type="SAM" id="Phobius"/>
    </source>
</evidence>
<dbReference type="PROSITE" id="PS50929">
    <property type="entry name" value="ABC_TM1F"/>
    <property type="match status" value="1"/>
</dbReference>
<dbReference type="InterPro" id="IPR003593">
    <property type="entry name" value="AAA+_ATPase"/>
</dbReference>
<feature type="transmembrane region" description="Helical" evidence="8">
    <location>
        <begin position="58"/>
        <end position="80"/>
    </location>
</feature>
<feature type="domain" description="ABC transporter" evidence="9">
    <location>
        <begin position="355"/>
        <end position="589"/>
    </location>
</feature>
<comment type="similarity">
    <text evidence="2">Belongs to the ABC transporter superfamily.</text>
</comment>
<reference evidence="11" key="1">
    <citation type="submission" date="2024-03" db="EMBL/GenBank/DDBJ databases">
        <title>The Complete Genome of 'Candidatus Phytoplasma fraxini' AshY1 from the Ash Yellows Group.</title>
        <authorList>
            <person name="Boehm J.W."/>
            <person name="Huettel B."/>
            <person name="Schneider B."/>
            <person name="Kube M."/>
        </authorList>
    </citation>
    <scope>NUCLEOTIDE SEQUENCE [LARGE SCALE GENOMIC DNA]</scope>
    <source>
        <strain evidence="11">AshY1</strain>
    </source>
</reference>
<evidence type="ECO:0000259" key="9">
    <source>
        <dbReference type="PROSITE" id="PS50893"/>
    </source>
</evidence>
<dbReference type="CDD" id="cd03254">
    <property type="entry name" value="ABCC_Glucan_exporter_like"/>
    <property type="match status" value="1"/>
</dbReference>
<feature type="transmembrane region" description="Helical" evidence="8">
    <location>
        <begin position="245"/>
        <end position="269"/>
    </location>
</feature>
<dbReference type="Gene3D" id="3.40.50.300">
    <property type="entry name" value="P-loop containing nucleotide triphosphate hydrolases"/>
    <property type="match status" value="1"/>
</dbReference>
<comment type="subcellular location">
    <subcellularLocation>
        <location evidence="1">Cell membrane</location>
        <topology evidence="1">Multi-pass membrane protein</topology>
    </subcellularLocation>
</comment>
<dbReference type="PANTHER" id="PTHR43394">
    <property type="entry name" value="ATP-DEPENDENT PERMEASE MDL1, MITOCHONDRIAL"/>
    <property type="match status" value="1"/>
</dbReference>
<feature type="transmembrane region" description="Helical" evidence="8">
    <location>
        <begin position="15"/>
        <end position="34"/>
    </location>
</feature>
<evidence type="ECO:0000256" key="5">
    <source>
        <dbReference type="ARBA" id="ARBA00022840"/>
    </source>
</evidence>
<evidence type="ECO:0000256" key="2">
    <source>
        <dbReference type="ARBA" id="ARBA00005417"/>
    </source>
</evidence>
<protein>
    <submittedName>
        <fullName evidence="11">ABC transporter ATP-binding protein</fullName>
    </submittedName>
</protein>
<dbReference type="CDD" id="cd18547">
    <property type="entry name" value="ABC_6TM_Tm288_like"/>
    <property type="match status" value="1"/>
</dbReference>
<dbReference type="SUPFAM" id="SSF52540">
    <property type="entry name" value="P-loop containing nucleoside triphosphate hydrolases"/>
    <property type="match status" value="1"/>
</dbReference>
<dbReference type="Gene3D" id="1.20.1560.10">
    <property type="entry name" value="ABC transporter type 1, transmembrane domain"/>
    <property type="match status" value="1"/>
</dbReference>
<evidence type="ECO:0000259" key="10">
    <source>
        <dbReference type="PROSITE" id="PS50929"/>
    </source>
</evidence>
<dbReference type="InterPro" id="IPR027417">
    <property type="entry name" value="P-loop_NTPase"/>
</dbReference>
<evidence type="ECO:0000256" key="3">
    <source>
        <dbReference type="ARBA" id="ARBA00022692"/>
    </source>
</evidence>
<dbReference type="Pfam" id="PF00664">
    <property type="entry name" value="ABC_membrane"/>
    <property type="match status" value="1"/>
</dbReference>
<dbReference type="PANTHER" id="PTHR43394:SF1">
    <property type="entry name" value="ATP-BINDING CASSETTE SUB-FAMILY B MEMBER 10, MITOCHONDRIAL"/>
    <property type="match status" value="1"/>
</dbReference>
<organism evidence="11 12">
    <name type="scientific">Ash yellows phytoplasma</name>
    <dbReference type="NCBI Taxonomy" id="35780"/>
    <lineage>
        <taxon>Bacteria</taxon>
        <taxon>Bacillati</taxon>
        <taxon>Mycoplasmatota</taxon>
        <taxon>Mollicutes</taxon>
        <taxon>Acholeplasmatales</taxon>
        <taxon>Acholeplasmataceae</taxon>
        <taxon>Candidatus Phytoplasma</taxon>
        <taxon>16SrVII (Ash yellows group)</taxon>
    </lineage>
</organism>
<dbReference type="SMART" id="SM00382">
    <property type="entry name" value="AAA"/>
    <property type="match status" value="1"/>
</dbReference>
<evidence type="ECO:0000256" key="4">
    <source>
        <dbReference type="ARBA" id="ARBA00022741"/>
    </source>
</evidence>
<dbReference type="PROSITE" id="PS50893">
    <property type="entry name" value="ABC_TRANSPORTER_2"/>
    <property type="match status" value="1"/>
</dbReference>
<evidence type="ECO:0000256" key="7">
    <source>
        <dbReference type="ARBA" id="ARBA00023136"/>
    </source>
</evidence>
<keyword evidence="6 8" id="KW-1133">Transmembrane helix</keyword>
<dbReference type="Proteomes" id="UP001484199">
    <property type="component" value="Chromosome"/>
</dbReference>
<evidence type="ECO:0000313" key="11">
    <source>
        <dbReference type="EMBL" id="WYY26556.1"/>
    </source>
</evidence>
<dbReference type="SUPFAM" id="SSF90123">
    <property type="entry name" value="ABC transporter transmembrane region"/>
    <property type="match status" value="1"/>
</dbReference>
<feature type="domain" description="ABC transmembrane type-1" evidence="10">
    <location>
        <begin position="16"/>
        <end position="321"/>
    </location>
</feature>
<feature type="transmembrane region" description="Helical" evidence="8">
    <location>
        <begin position="281"/>
        <end position="303"/>
    </location>
</feature>
<keyword evidence="5 11" id="KW-0067">ATP-binding</keyword>
<keyword evidence="4" id="KW-0547">Nucleotide-binding</keyword>